<comment type="caution">
    <text evidence="1">The sequence shown here is derived from an EMBL/GenBank/DDBJ whole genome shotgun (WGS) entry which is preliminary data.</text>
</comment>
<evidence type="ECO:0000313" key="1">
    <source>
        <dbReference type="EMBL" id="KAH3807682.1"/>
    </source>
</evidence>
<proteinExistence type="predicted"/>
<keyword evidence="2" id="KW-1185">Reference proteome</keyword>
<dbReference type="Proteomes" id="UP000828390">
    <property type="component" value="Unassembled WGS sequence"/>
</dbReference>
<protein>
    <submittedName>
        <fullName evidence="1">Uncharacterized protein</fullName>
    </submittedName>
</protein>
<name>A0A9D4JHE2_DREPO</name>
<gene>
    <name evidence="1" type="ORF">DPMN_136029</name>
</gene>
<dbReference type="Gene3D" id="1.25.40.20">
    <property type="entry name" value="Ankyrin repeat-containing domain"/>
    <property type="match status" value="1"/>
</dbReference>
<reference evidence="1" key="2">
    <citation type="submission" date="2020-11" db="EMBL/GenBank/DDBJ databases">
        <authorList>
            <person name="McCartney M.A."/>
            <person name="Auch B."/>
            <person name="Kono T."/>
            <person name="Mallez S."/>
            <person name="Becker A."/>
            <person name="Gohl D.M."/>
            <person name="Silverstein K.A.T."/>
            <person name="Koren S."/>
            <person name="Bechman K.B."/>
            <person name="Herman A."/>
            <person name="Abrahante J.E."/>
            <person name="Garbe J."/>
        </authorList>
    </citation>
    <scope>NUCLEOTIDE SEQUENCE</scope>
    <source>
        <strain evidence="1">Duluth1</strain>
        <tissue evidence="1">Whole animal</tissue>
    </source>
</reference>
<evidence type="ECO:0000313" key="2">
    <source>
        <dbReference type="Proteomes" id="UP000828390"/>
    </source>
</evidence>
<dbReference type="SUPFAM" id="SSF48403">
    <property type="entry name" value="Ankyrin repeat"/>
    <property type="match status" value="1"/>
</dbReference>
<reference evidence="1" key="1">
    <citation type="journal article" date="2019" name="bioRxiv">
        <title>The Genome of the Zebra Mussel, Dreissena polymorpha: A Resource for Invasive Species Research.</title>
        <authorList>
            <person name="McCartney M.A."/>
            <person name="Auch B."/>
            <person name="Kono T."/>
            <person name="Mallez S."/>
            <person name="Zhang Y."/>
            <person name="Obille A."/>
            <person name="Becker A."/>
            <person name="Abrahante J.E."/>
            <person name="Garbe J."/>
            <person name="Badalamenti J.P."/>
            <person name="Herman A."/>
            <person name="Mangelson H."/>
            <person name="Liachko I."/>
            <person name="Sullivan S."/>
            <person name="Sone E.D."/>
            <person name="Koren S."/>
            <person name="Silverstein K.A.T."/>
            <person name="Beckman K.B."/>
            <person name="Gohl D.M."/>
        </authorList>
    </citation>
    <scope>NUCLEOTIDE SEQUENCE</scope>
    <source>
        <strain evidence="1">Duluth1</strain>
        <tissue evidence="1">Whole animal</tissue>
    </source>
</reference>
<dbReference type="AlphaFoldDB" id="A0A9D4JHE2"/>
<organism evidence="1 2">
    <name type="scientific">Dreissena polymorpha</name>
    <name type="common">Zebra mussel</name>
    <name type="synonym">Mytilus polymorpha</name>
    <dbReference type="NCBI Taxonomy" id="45954"/>
    <lineage>
        <taxon>Eukaryota</taxon>
        <taxon>Metazoa</taxon>
        <taxon>Spiralia</taxon>
        <taxon>Lophotrochozoa</taxon>
        <taxon>Mollusca</taxon>
        <taxon>Bivalvia</taxon>
        <taxon>Autobranchia</taxon>
        <taxon>Heteroconchia</taxon>
        <taxon>Euheterodonta</taxon>
        <taxon>Imparidentia</taxon>
        <taxon>Neoheterodontei</taxon>
        <taxon>Myida</taxon>
        <taxon>Dreissenoidea</taxon>
        <taxon>Dreissenidae</taxon>
        <taxon>Dreissena</taxon>
    </lineage>
</organism>
<accession>A0A9D4JHE2</accession>
<dbReference type="EMBL" id="JAIWYP010000006">
    <property type="protein sequence ID" value="KAH3807682.1"/>
    <property type="molecule type" value="Genomic_DNA"/>
</dbReference>
<sequence>MSSASQSRQVLLRYGADVNVRNDYGVTPLIHVCGNKSLEVDVMLEMVRLLVESGADPNLKCYREARTALQVKHYLKIIIQHIQITF</sequence>
<dbReference type="InterPro" id="IPR002110">
    <property type="entry name" value="Ankyrin_rpt"/>
</dbReference>
<dbReference type="InterPro" id="IPR036770">
    <property type="entry name" value="Ankyrin_rpt-contain_sf"/>
</dbReference>
<dbReference type="Pfam" id="PF00023">
    <property type="entry name" value="Ank"/>
    <property type="match status" value="1"/>
</dbReference>